<reference evidence="1 2" key="1">
    <citation type="submission" date="2020-12" db="EMBL/GenBank/DDBJ databases">
        <title>Sphingomonas sp.</title>
        <authorList>
            <person name="Kim M.K."/>
        </authorList>
    </citation>
    <scope>NUCLEOTIDE SEQUENCE [LARGE SCALE GENOMIC DNA]</scope>
    <source>
        <strain evidence="1 2">BT552</strain>
    </source>
</reference>
<organism evidence="1 2">
    <name type="scientific">Sphingomonas longa</name>
    <dbReference type="NCBI Taxonomy" id="2778730"/>
    <lineage>
        <taxon>Bacteria</taxon>
        <taxon>Pseudomonadati</taxon>
        <taxon>Pseudomonadota</taxon>
        <taxon>Alphaproteobacteria</taxon>
        <taxon>Sphingomonadales</taxon>
        <taxon>Sphingomonadaceae</taxon>
        <taxon>Sphingomonas</taxon>
    </lineage>
</organism>
<dbReference type="Proteomes" id="UP000763641">
    <property type="component" value="Unassembled WGS sequence"/>
</dbReference>
<dbReference type="EMBL" id="JAFEMC010000002">
    <property type="protein sequence ID" value="MBM6576122.1"/>
    <property type="molecule type" value="Genomic_DNA"/>
</dbReference>
<dbReference type="InterPro" id="IPR036390">
    <property type="entry name" value="WH_DNA-bd_sf"/>
</dbReference>
<sequence length="129" mass="13940">MQKPVKPEPSAWNADSVLARDDLVTAARRIIAARRALQQALSADLTHEPTLDILLALFVAHDTGPVGFRTLAAATAITLPGIERWLRALEAEDLIFRPGSAAALTNTGHARVTAALRGVIRSQMTEHWS</sequence>
<dbReference type="Gene3D" id="1.10.10.10">
    <property type="entry name" value="Winged helix-like DNA-binding domain superfamily/Winged helix DNA-binding domain"/>
    <property type="match status" value="1"/>
</dbReference>
<accession>A0ABS2D5D1</accession>
<proteinExistence type="predicted"/>
<dbReference type="SUPFAM" id="SSF46785">
    <property type="entry name" value="Winged helix' DNA-binding domain"/>
    <property type="match status" value="1"/>
</dbReference>
<comment type="caution">
    <text evidence="1">The sequence shown here is derived from an EMBL/GenBank/DDBJ whole genome shotgun (WGS) entry which is preliminary data.</text>
</comment>
<evidence type="ECO:0000313" key="1">
    <source>
        <dbReference type="EMBL" id="MBM6576122.1"/>
    </source>
</evidence>
<protein>
    <recommendedName>
        <fullName evidence="3">HTH marR-type domain-containing protein</fullName>
    </recommendedName>
</protein>
<keyword evidence="2" id="KW-1185">Reference proteome</keyword>
<dbReference type="InterPro" id="IPR036388">
    <property type="entry name" value="WH-like_DNA-bd_sf"/>
</dbReference>
<evidence type="ECO:0008006" key="3">
    <source>
        <dbReference type="Google" id="ProtNLM"/>
    </source>
</evidence>
<gene>
    <name evidence="1" type="ORF">ILT43_07025</name>
</gene>
<evidence type="ECO:0000313" key="2">
    <source>
        <dbReference type="Proteomes" id="UP000763641"/>
    </source>
</evidence>
<dbReference type="RefSeq" id="WP_204197401.1">
    <property type="nucleotide sequence ID" value="NZ_JAFEMC010000002.1"/>
</dbReference>
<name>A0ABS2D5D1_9SPHN</name>